<keyword evidence="4" id="KW-0808">Transferase</keyword>
<name>A0A8S5RUU4_9CAUD</name>
<evidence type="ECO:0000256" key="2">
    <source>
        <dbReference type="ARBA" id="ARBA00010113"/>
    </source>
</evidence>
<keyword evidence="9" id="KW-0460">Magnesium</keyword>
<evidence type="ECO:0000259" key="11">
    <source>
        <dbReference type="Pfam" id="PF04446"/>
    </source>
</evidence>
<dbReference type="PANTHER" id="PTHR12729">
    <property type="entry name" value="TRNA(HIS) GUANYLYLTRANSFERASE-RELATED"/>
    <property type="match status" value="1"/>
</dbReference>
<dbReference type="EC" id="2.7.7.79" evidence="3"/>
<keyword evidence="5" id="KW-0819">tRNA processing</keyword>
<dbReference type="Pfam" id="PF14413">
    <property type="entry name" value="Thg1C"/>
    <property type="match status" value="1"/>
</dbReference>
<evidence type="ECO:0000259" key="12">
    <source>
        <dbReference type="Pfam" id="PF14413"/>
    </source>
</evidence>
<dbReference type="GO" id="GO:0008193">
    <property type="term" value="F:tRNA guanylyltransferase activity"/>
    <property type="evidence" value="ECO:0007669"/>
    <property type="project" value="UniProtKB-EC"/>
</dbReference>
<organism evidence="13">
    <name type="scientific">Siphoviridae sp. ctHip2</name>
    <dbReference type="NCBI Taxonomy" id="2827830"/>
    <lineage>
        <taxon>Viruses</taxon>
        <taxon>Duplodnaviria</taxon>
        <taxon>Heunggongvirae</taxon>
        <taxon>Uroviricota</taxon>
        <taxon>Caudoviricetes</taxon>
    </lineage>
</organism>
<feature type="domain" description="tRNAHis guanylyltransferase catalytic" evidence="11">
    <location>
        <begin position="12"/>
        <end position="140"/>
    </location>
</feature>
<evidence type="ECO:0000313" key="13">
    <source>
        <dbReference type="EMBL" id="DAF42532.1"/>
    </source>
</evidence>
<comment type="similarity">
    <text evidence="2">Belongs to the tRNA(His) guanylyltransferase family.</text>
</comment>
<dbReference type="Gene3D" id="3.30.70.3000">
    <property type="match status" value="1"/>
</dbReference>
<dbReference type="EMBL" id="BK032497">
    <property type="protein sequence ID" value="DAF42532.1"/>
    <property type="molecule type" value="Genomic_DNA"/>
</dbReference>
<evidence type="ECO:0000256" key="10">
    <source>
        <dbReference type="ARBA" id="ARBA00023134"/>
    </source>
</evidence>
<evidence type="ECO:0000256" key="7">
    <source>
        <dbReference type="ARBA" id="ARBA00022723"/>
    </source>
</evidence>
<keyword evidence="10" id="KW-0342">GTP-binding</keyword>
<feature type="domain" description="Thg1 C-terminal" evidence="12">
    <location>
        <begin position="146"/>
        <end position="245"/>
    </location>
</feature>
<evidence type="ECO:0000256" key="1">
    <source>
        <dbReference type="ARBA" id="ARBA00001946"/>
    </source>
</evidence>
<evidence type="ECO:0000256" key="5">
    <source>
        <dbReference type="ARBA" id="ARBA00022694"/>
    </source>
</evidence>
<dbReference type="InterPro" id="IPR007537">
    <property type="entry name" value="tRNAHis_GuaTrfase_Thg1"/>
</dbReference>
<dbReference type="GO" id="GO:0006400">
    <property type="term" value="P:tRNA modification"/>
    <property type="evidence" value="ECO:0007669"/>
    <property type="project" value="InterPro"/>
</dbReference>
<dbReference type="GO" id="GO:0000287">
    <property type="term" value="F:magnesium ion binding"/>
    <property type="evidence" value="ECO:0007669"/>
    <property type="project" value="InterPro"/>
</dbReference>
<dbReference type="Pfam" id="PF04446">
    <property type="entry name" value="Thg1"/>
    <property type="match status" value="1"/>
</dbReference>
<dbReference type="InterPro" id="IPR038469">
    <property type="entry name" value="tRNAHis_GuaTrfase_Thg1_sf"/>
</dbReference>
<keyword evidence="7" id="KW-0479">Metal-binding</keyword>
<dbReference type="PANTHER" id="PTHR12729:SF1">
    <property type="entry name" value="TRNAHIS GUANYLYLTRANSFERASE CATALYTIC DOMAIN-CONTAINING PROTEIN"/>
    <property type="match status" value="1"/>
</dbReference>
<accession>A0A8S5RUU4</accession>
<evidence type="ECO:0000256" key="9">
    <source>
        <dbReference type="ARBA" id="ARBA00022842"/>
    </source>
</evidence>
<comment type="cofactor">
    <cofactor evidence="1">
        <name>Mg(2+)</name>
        <dbReference type="ChEBI" id="CHEBI:18420"/>
    </cofactor>
</comment>
<keyword evidence="8" id="KW-0547">Nucleotide-binding</keyword>
<sequence>MKTQDVIGNKYKALEKEYRAKFESNKYLILRLDGKAFHSFTKGMKKPFDERLYEIFKETLKYLCENVDGVKIGYYQSDEISLVLFNDSPKINKQYWFDNKVEKILTIATSICTAKFNSEYNKFGQFGAKEFGFFDARGFVVDTLDEVQEYLEWRVNDSVKNSVYLYAFDKVKDNSNPTKALMNMSVKEKIDLLKNEYGVDYYNFESKYRKGIFYSKEYTTFVVKKEQYPQHLKEDKIVTRRKFKLHETFDNVADIVDHFRTKGE</sequence>
<dbReference type="GO" id="GO:0005525">
    <property type="term" value="F:GTP binding"/>
    <property type="evidence" value="ECO:0007669"/>
    <property type="project" value="UniProtKB-KW"/>
</dbReference>
<reference evidence="13" key="1">
    <citation type="journal article" date="2021" name="Proc. Natl. Acad. Sci. U.S.A.">
        <title>A Catalog of Tens of Thousands of Viruses from Human Metagenomes Reveals Hidden Associations with Chronic Diseases.</title>
        <authorList>
            <person name="Tisza M.J."/>
            <person name="Buck C.B."/>
        </authorList>
    </citation>
    <scope>NUCLEOTIDE SEQUENCE</scope>
    <source>
        <strain evidence="13">CtHip2</strain>
    </source>
</reference>
<keyword evidence="6 13" id="KW-0548">Nucleotidyltransferase</keyword>
<protein>
    <recommendedName>
        <fullName evidence="3">tRNA(His) guanylyltransferase</fullName>
        <ecNumber evidence="3">2.7.7.79</ecNumber>
    </recommendedName>
</protein>
<evidence type="ECO:0000256" key="4">
    <source>
        <dbReference type="ARBA" id="ARBA00022679"/>
    </source>
</evidence>
<dbReference type="InterPro" id="IPR025845">
    <property type="entry name" value="Thg1_C_dom"/>
</dbReference>
<evidence type="ECO:0000256" key="8">
    <source>
        <dbReference type="ARBA" id="ARBA00022741"/>
    </source>
</evidence>
<evidence type="ECO:0000256" key="6">
    <source>
        <dbReference type="ARBA" id="ARBA00022695"/>
    </source>
</evidence>
<dbReference type="InterPro" id="IPR024956">
    <property type="entry name" value="tRNAHis_GuaTrfase_cat"/>
</dbReference>
<proteinExistence type="inferred from homology"/>
<evidence type="ECO:0000256" key="3">
    <source>
        <dbReference type="ARBA" id="ARBA00012511"/>
    </source>
</evidence>